<proteinExistence type="predicted"/>
<feature type="region of interest" description="Disordered" evidence="24">
    <location>
        <begin position="883"/>
        <end position="962"/>
    </location>
</feature>
<feature type="coiled-coil region" evidence="23">
    <location>
        <begin position="574"/>
        <end position="611"/>
    </location>
</feature>
<evidence type="ECO:0000256" key="23">
    <source>
        <dbReference type="SAM" id="Coils"/>
    </source>
</evidence>
<keyword evidence="28" id="KW-1185">Reference proteome</keyword>
<dbReference type="GO" id="GO:0016607">
    <property type="term" value="C:nuclear speck"/>
    <property type="evidence" value="ECO:0007669"/>
    <property type="project" value="UniProtKB-SubCell"/>
</dbReference>
<feature type="compositionally biased region" description="Polar residues" evidence="24">
    <location>
        <begin position="1582"/>
        <end position="1598"/>
    </location>
</feature>
<dbReference type="PANTHER" id="PTHR46462:SF2">
    <property type="entry name" value="INACTIVE HISTONE-LYSINE N-METHYLTRANSFERASE 2E"/>
    <property type="match status" value="1"/>
</dbReference>
<feature type="compositionally biased region" description="Pro residues" evidence="24">
    <location>
        <begin position="1625"/>
        <end position="1643"/>
    </location>
</feature>
<dbReference type="SUPFAM" id="SSF57903">
    <property type="entry name" value="FYVE/PHD zinc finger"/>
    <property type="match status" value="1"/>
</dbReference>
<dbReference type="Gene3D" id="2.170.270.10">
    <property type="entry name" value="SET domain"/>
    <property type="match status" value="1"/>
</dbReference>
<dbReference type="CDD" id="cd15550">
    <property type="entry name" value="PHD_MLL5"/>
    <property type="match status" value="1"/>
</dbReference>
<feature type="compositionally biased region" description="Pro residues" evidence="24">
    <location>
        <begin position="1543"/>
        <end position="1553"/>
    </location>
</feature>
<feature type="compositionally biased region" description="Polar residues" evidence="24">
    <location>
        <begin position="1421"/>
        <end position="1432"/>
    </location>
</feature>
<evidence type="ECO:0000256" key="14">
    <source>
        <dbReference type="ARBA" id="ARBA00023054"/>
    </source>
</evidence>
<feature type="region of interest" description="Disordered" evidence="24">
    <location>
        <begin position="631"/>
        <end position="685"/>
    </location>
</feature>
<feature type="compositionally biased region" description="Polar residues" evidence="24">
    <location>
        <begin position="505"/>
        <end position="520"/>
    </location>
</feature>
<feature type="domain" description="PHD-type" evidence="25">
    <location>
        <begin position="118"/>
        <end position="166"/>
    </location>
</feature>
<dbReference type="FunFam" id="3.30.40.10:FF:000150">
    <property type="entry name" value="Inactive histone-lysine N-methyltransferase 2E"/>
    <property type="match status" value="1"/>
</dbReference>
<keyword evidence="4" id="KW-0158">Chromosome</keyword>
<dbReference type="PANTHER" id="PTHR46462">
    <property type="entry name" value="UPSET, ISOFORM A"/>
    <property type="match status" value="1"/>
</dbReference>
<keyword evidence="18" id="KW-0539">Nucleus</keyword>
<dbReference type="InterPro" id="IPR001965">
    <property type="entry name" value="Znf_PHD"/>
</dbReference>
<evidence type="ECO:0000256" key="7">
    <source>
        <dbReference type="ARBA" id="ARBA00022723"/>
    </source>
</evidence>
<dbReference type="GO" id="GO:0000791">
    <property type="term" value="C:euchromatin"/>
    <property type="evidence" value="ECO:0007669"/>
    <property type="project" value="Ensembl"/>
</dbReference>
<dbReference type="Pfam" id="PF20826">
    <property type="entry name" value="PHD_5"/>
    <property type="match status" value="1"/>
</dbReference>
<evidence type="ECO:0000256" key="4">
    <source>
        <dbReference type="ARBA" id="ARBA00022454"/>
    </source>
</evidence>
<feature type="compositionally biased region" description="Low complexity" evidence="24">
    <location>
        <begin position="885"/>
        <end position="899"/>
    </location>
</feature>
<evidence type="ECO:0000256" key="12">
    <source>
        <dbReference type="ARBA" id="ARBA00022853"/>
    </source>
</evidence>
<dbReference type="GO" id="GO:0005813">
    <property type="term" value="C:centrosome"/>
    <property type="evidence" value="ECO:0007669"/>
    <property type="project" value="UniProtKB-SubCell"/>
</dbReference>
<feature type="domain" description="SET" evidence="26">
    <location>
        <begin position="330"/>
        <end position="447"/>
    </location>
</feature>
<feature type="compositionally biased region" description="Low complexity" evidence="24">
    <location>
        <begin position="1211"/>
        <end position="1234"/>
    </location>
</feature>
<evidence type="ECO:0000256" key="21">
    <source>
        <dbReference type="ARBA" id="ARBA00068092"/>
    </source>
</evidence>
<feature type="compositionally biased region" description="Polar residues" evidence="24">
    <location>
        <begin position="672"/>
        <end position="685"/>
    </location>
</feature>
<feature type="compositionally biased region" description="Polar residues" evidence="24">
    <location>
        <begin position="1403"/>
        <end position="1412"/>
    </location>
</feature>
<dbReference type="GO" id="GO:0002446">
    <property type="term" value="P:neutrophil mediated immunity"/>
    <property type="evidence" value="ECO:0007669"/>
    <property type="project" value="Ensembl"/>
</dbReference>
<keyword evidence="16" id="KW-0325">Glycoprotein</keyword>
<keyword evidence="7" id="KW-0479">Metal-binding</keyword>
<sequence length="1882" mass="207052">MSIVIPLGVDTAETSYLEMAAGSEPESVEASPVVVEKSNSYPHQLYTSSSHHSHSYIGLPYADHNYGARPPPTPPASPPPSVLISKNEVGIFTTPNFDETSSATTISTSEDGSYGTDVTRCICGFTHDDGYMICCDKCSVWQHIDCMGIDRQHIPDTYLCERCQPRSLDKERAVLLQRRKRENMSDGDTSATESGDEVPVELYTAFQHTPTSITLTASRVSKVNDKRRKKSGEKEQNIAKCKKAFREGSRKSSRVKGSAPEIDPSSDGANFGWETKIKAWMDRYEEANNNQYSEGVQREAQRLALRLGNGNDKKEINKSDLNTNNLLFKPPVESYIQKNKKILKSAKDLPPDALIIEYRGKFMLREQFEANGYFFKRPYPFVLFYSKFHGLEMCVDARTFGNEARFIRRSCTPNAEVRHEIEDGTIHLYIYSIQSIPKGTEITIAFDFDYGNCKYKVDCACLKENPECPVLKRSSESTENINSGYETRRKKGKKEKDISKEKDPQNQNITLDCEGTTNKMKSPETKQIKPSPLRLSVSNNQEPDFIDDIEEKTPISNEVEMESEEQIAERKRKMTREERKMEAILQAFARLEKREKRREQALERISTAKTEVKTECKDAQIVSDAEVLQEQAKEETASKPTPAKVNRTKQRKSFSRSRTHIGQQRRRHRTVSMCSDIQPSSPDIEVTSQQNDAESTVLALEPETEAALTAIITETEVPALNKCPTKYPKTKKHLVNEWLSEKNEKTGKPSDSLSERPLRITTDPEVLATQLNSLPGLTYSPHVYSTPKHYIRFTSPFLSEKRRRKEPTENTSGSCKKRWLKQALEEENSAILHRFNSPCQERSRSPTVNGENKSPLLLNDSCSLPDLTTPLKKRRLYQSLDSAYSEASTPAPSPCATPTHTDATAVDPPFATPPRTRADDEACRNSYKPIYSPVTPVTPGTPGNSMHFENISSPESSPEIKRRTYSQEGYDRSSTMLSLGPFRNSNLTELSLQEIKTIGYSSPRSRTEVNRQCPGEKESADLQLGLEAVEQTALHKTTETPAHDRTDSNSQLESAHSGRGTVYSSWVKSPDRTGVNFSVNSNLRDLTPSHQLEVGGGFRVSESKCLTQDDPRGIFMETPVFCASEDGLVSGFGRTVNDNLIDGSCTPQNPPQKKKVSLLEYRKRQREARKSGSKAEHFPLVSVSPHASGSLSSSNGDGCGSRTENGEQVESSASLPLPTPAAASNATSEEPSSNCPVKEGSASEKSEPEVQWTASTSVEQVRERSYQRALLLSDHRKDKDGGGESPCVPCSPSHVPSSPSSHSNHIPQLQPKGPVPSFGELTEDPDSENPEPTTTNECPSPEISQNTCKSPSKMSKPGSPGPVIPVQPHGKILTKPDSHWEATGIVSEAENGVHLKTELPQKQLLNNSQALSKNHPPQPLMRSSSEQLSQKLPSVPGKLPCPPSPHTENPPKSSTPHTPVQHGYLSPKPPAQPLGSPYRPHHSQSPQVGAPQREPQRNFYSAAQNLQTSTQQATSGALFPQAPSGQSAATFSQFTQQSLNSSAPPPPPPPPPSSSYYQNQQPSANFQSYNQLKGSLAQHTVFTSGPNQALPGTSSQQPVPGHHVTPGHFLPSQSPTIHHPAAAAVPPPPPPPPPARARAPPRPAAQFPSATLWSTRSGACPCRHPWVAHAFANCWTPLATTPSTSWSCPSPPSTAPSFHRTPGSTSTTPACCKPSPAAAAAATSFHCSGFRASRHISSSLTPPTSSRTSTFPFECSSSCTTISLTSYTSHHFGTGTPTPAFWNRATLSITSRRSSSPAPRTKQYSNTYCFRVLSSSWLCGPATWGPRTSAGISSAWTDSNSQSTGATNISEQLPWFRVALKWTPKTFFKMFCKITVYFVCTC</sequence>
<feature type="region of interest" description="Disordered" evidence="24">
    <location>
        <begin position="1582"/>
        <end position="1647"/>
    </location>
</feature>
<feature type="compositionally biased region" description="Basic and acidic residues" evidence="24">
    <location>
        <begin position="1273"/>
        <end position="1282"/>
    </location>
</feature>
<evidence type="ECO:0000313" key="28">
    <source>
        <dbReference type="Proteomes" id="UP000694387"/>
    </source>
</evidence>
<feature type="region of interest" description="Disordered" evidence="24">
    <location>
        <begin position="472"/>
        <end position="539"/>
    </location>
</feature>
<keyword evidence="15" id="KW-0804">Transcription</keyword>
<dbReference type="GO" id="GO:0040029">
    <property type="term" value="P:epigenetic regulation of gene expression"/>
    <property type="evidence" value="ECO:0007669"/>
    <property type="project" value="Ensembl"/>
</dbReference>
<dbReference type="Pfam" id="PF00856">
    <property type="entry name" value="SET"/>
    <property type="match status" value="1"/>
</dbReference>
<evidence type="ECO:0000256" key="8">
    <source>
        <dbReference type="ARBA" id="ARBA00022771"/>
    </source>
</evidence>
<gene>
    <name evidence="27" type="primary">KMT2E</name>
</gene>
<evidence type="ECO:0000256" key="10">
    <source>
        <dbReference type="ARBA" id="ARBA00022833"/>
    </source>
</evidence>
<dbReference type="SMART" id="SM00317">
    <property type="entry name" value="SET"/>
    <property type="match status" value="1"/>
</dbReference>
<evidence type="ECO:0000256" key="11">
    <source>
        <dbReference type="ARBA" id="ARBA00022843"/>
    </source>
</evidence>
<feature type="region of interest" description="Disordered" evidence="24">
    <location>
        <begin position="1163"/>
        <end position="1561"/>
    </location>
</feature>
<feature type="compositionally biased region" description="Polar residues" evidence="24">
    <location>
        <begin position="1523"/>
        <end position="1535"/>
    </location>
</feature>
<evidence type="ECO:0000256" key="18">
    <source>
        <dbReference type="ARBA" id="ARBA00023242"/>
    </source>
</evidence>
<keyword evidence="6" id="KW-0597">Phosphoprotein</keyword>
<evidence type="ECO:0000256" key="5">
    <source>
        <dbReference type="ARBA" id="ARBA00022490"/>
    </source>
</evidence>
<dbReference type="Proteomes" id="UP000694387">
    <property type="component" value="Chromosome 1"/>
</dbReference>
<feature type="compositionally biased region" description="Low complexity" evidence="24">
    <location>
        <begin position="1349"/>
        <end position="1358"/>
    </location>
</feature>
<keyword evidence="19" id="KW-0131">Cell cycle</keyword>
<accession>A0A8C4ML58</accession>
<dbReference type="InterPro" id="IPR044434">
    <property type="entry name" value="KMT2E_SET"/>
</dbReference>
<dbReference type="GO" id="GO:0030218">
    <property type="term" value="P:erythrocyte differentiation"/>
    <property type="evidence" value="ECO:0007669"/>
    <property type="project" value="Ensembl"/>
</dbReference>
<evidence type="ECO:0000256" key="22">
    <source>
        <dbReference type="PROSITE-ProRule" id="PRU00146"/>
    </source>
</evidence>
<dbReference type="GeneTree" id="ENSGT00940000157862"/>
<evidence type="ECO:0000256" key="1">
    <source>
        <dbReference type="ARBA" id="ARBA00004286"/>
    </source>
</evidence>
<reference evidence="27" key="2">
    <citation type="submission" date="2025-08" db="UniProtKB">
        <authorList>
            <consortium name="Ensembl"/>
        </authorList>
    </citation>
    <scope>IDENTIFICATION</scope>
</reference>
<evidence type="ECO:0000256" key="19">
    <source>
        <dbReference type="ARBA" id="ARBA00023306"/>
    </source>
</evidence>
<feature type="compositionally biased region" description="Polar residues" evidence="24">
    <location>
        <begin position="1446"/>
        <end position="1458"/>
    </location>
</feature>
<evidence type="ECO:0000256" key="15">
    <source>
        <dbReference type="ARBA" id="ARBA00023163"/>
    </source>
</evidence>
<comment type="subcellular location">
    <subcellularLocation>
        <location evidence="1">Chromosome</location>
    </subcellularLocation>
    <subcellularLocation>
        <location evidence="2">Cytoplasm</location>
        <location evidence="2">Cytoskeleton</location>
        <location evidence="2">Microtubule organizing center</location>
        <location evidence="2">Centrosome</location>
    </subcellularLocation>
    <subcellularLocation>
        <location evidence="3">Nucleus speckle</location>
    </subcellularLocation>
</comment>
<dbReference type="SMART" id="SM00249">
    <property type="entry name" value="PHD"/>
    <property type="match status" value="1"/>
</dbReference>
<reference evidence="27" key="3">
    <citation type="submission" date="2025-09" db="UniProtKB">
        <authorList>
            <consortium name="Ensembl"/>
        </authorList>
    </citation>
    <scope>IDENTIFICATION</scope>
</reference>
<keyword evidence="9" id="KW-0338">Growth arrest</keyword>
<organism evidence="27 28">
    <name type="scientific">Equus asinus</name>
    <name type="common">Donkey</name>
    <name type="synonym">Equus africanus asinus</name>
    <dbReference type="NCBI Taxonomy" id="9793"/>
    <lineage>
        <taxon>Eukaryota</taxon>
        <taxon>Metazoa</taxon>
        <taxon>Chordata</taxon>
        <taxon>Craniata</taxon>
        <taxon>Vertebrata</taxon>
        <taxon>Euteleostomi</taxon>
        <taxon>Mammalia</taxon>
        <taxon>Eutheria</taxon>
        <taxon>Laurasiatheria</taxon>
        <taxon>Perissodactyla</taxon>
        <taxon>Equidae</taxon>
        <taxon>Equus</taxon>
    </lineage>
</organism>
<feature type="compositionally biased region" description="Polar residues" evidence="24">
    <location>
        <begin position="1330"/>
        <end position="1348"/>
    </location>
</feature>
<name>A0A8C4ML58_EQUAS</name>
<keyword evidence="14 23" id="KW-0175">Coiled coil</keyword>
<keyword evidence="11" id="KW-0832">Ubl conjugation</keyword>
<evidence type="ECO:0000256" key="13">
    <source>
        <dbReference type="ARBA" id="ARBA00023015"/>
    </source>
</evidence>
<dbReference type="InterPro" id="IPR011011">
    <property type="entry name" value="Znf_FYVE_PHD"/>
</dbReference>
<keyword evidence="8 22" id="KW-0863">Zinc-finger</keyword>
<dbReference type="GO" id="GO:0070210">
    <property type="term" value="C:Rpd3L-Expanded complex"/>
    <property type="evidence" value="ECO:0007669"/>
    <property type="project" value="TreeGrafter"/>
</dbReference>
<keyword evidence="5" id="KW-0963">Cytoplasm</keyword>
<evidence type="ECO:0000256" key="2">
    <source>
        <dbReference type="ARBA" id="ARBA00004300"/>
    </source>
</evidence>
<keyword evidence="17" id="KW-0206">Cytoskeleton</keyword>
<feature type="compositionally biased region" description="Low complexity" evidence="24">
    <location>
        <begin position="933"/>
        <end position="943"/>
    </location>
</feature>
<dbReference type="CDD" id="cd19182">
    <property type="entry name" value="SET_KMT2E"/>
    <property type="match status" value="1"/>
</dbReference>
<dbReference type="InterPro" id="IPR013083">
    <property type="entry name" value="Znf_RING/FYVE/PHD"/>
</dbReference>
<dbReference type="GO" id="GO:0019899">
    <property type="term" value="F:enzyme binding"/>
    <property type="evidence" value="ECO:0007669"/>
    <property type="project" value="Ensembl"/>
</dbReference>
<dbReference type="InterPro" id="IPR046341">
    <property type="entry name" value="SET_dom_sf"/>
</dbReference>
<dbReference type="PROSITE" id="PS50016">
    <property type="entry name" value="ZF_PHD_2"/>
    <property type="match status" value="1"/>
</dbReference>
<evidence type="ECO:0000259" key="25">
    <source>
        <dbReference type="PROSITE" id="PS50016"/>
    </source>
</evidence>
<dbReference type="Gene3D" id="3.30.40.10">
    <property type="entry name" value="Zinc/RING finger domain, C3HC4 (zinc finger)"/>
    <property type="match status" value="1"/>
</dbReference>
<evidence type="ECO:0000259" key="26">
    <source>
        <dbReference type="PROSITE" id="PS50280"/>
    </source>
</evidence>
<evidence type="ECO:0000256" key="17">
    <source>
        <dbReference type="ARBA" id="ARBA00023212"/>
    </source>
</evidence>
<evidence type="ECO:0000256" key="9">
    <source>
        <dbReference type="ARBA" id="ARBA00022810"/>
    </source>
</evidence>
<feature type="compositionally biased region" description="Basic and acidic residues" evidence="24">
    <location>
        <begin position="1168"/>
        <end position="1177"/>
    </location>
</feature>
<protein>
    <recommendedName>
        <fullName evidence="21">Inactive histone-lysine N-methyltransferase 2E</fullName>
    </recommendedName>
</protein>
<dbReference type="InterPro" id="IPR019786">
    <property type="entry name" value="Zinc_finger_PHD-type_CS"/>
</dbReference>
<evidence type="ECO:0000256" key="6">
    <source>
        <dbReference type="ARBA" id="ARBA00022553"/>
    </source>
</evidence>
<evidence type="ECO:0000256" key="20">
    <source>
        <dbReference type="ARBA" id="ARBA00055405"/>
    </source>
</evidence>
<dbReference type="GO" id="GO:0003713">
    <property type="term" value="F:transcription coactivator activity"/>
    <property type="evidence" value="ECO:0007669"/>
    <property type="project" value="Ensembl"/>
</dbReference>
<evidence type="ECO:0000256" key="16">
    <source>
        <dbReference type="ARBA" id="ARBA00023180"/>
    </source>
</evidence>
<dbReference type="SUPFAM" id="SSF82199">
    <property type="entry name" value="SET domain"/>
    <property type="match status" value="1"/>
</dbReference>
<feature type="compositionally biased region" description="Basic and acidic residues" evidence="24">
    <location>
        <begin position="494"/>
        <end position="504"/>
    </location>
</feature>
<dbReference type="GO" id="GO:0008270">
    <property type="term" value="F:zinc ion binding"/>
    <property type="evidence" value="ECO:0007669"/>
    <property type="project" value="UniProtKB-KW"/>
</dbReference>
<dbReference type="GO" id="GO:0034967">
    <property type="term" value="C:Set3 complex"/>
    <property type="evidence" value="ECO:0007669"/>
    <property type="project" value="TreeGrafter"/>
</dbReference>
<feature type="compositionally biased region" description="Polar residues" evidence="24">
    <location>
        <begin position="1185"/>
        <end position="1210"/>
    </location>
</feature>
<feature type="compositionally biased region" description="Basic residues" evidence="24">
    <location>
        <begin position="646"/>
        <end position="670"/>
    </location>
</feature>
<dbReference type="Ensembl" id="ENSEAST00005027688.2">
    <property type="protein sequence ID" value="ENSEASP00005025497.2"/>
    <property type="gene ID" value="ENSEASG00005017369.2"/>
</dbReference>
<dbReference type="InterPro" id="IPR001214">
    <property type="entry name" value="SET_dom"/>
</dbReference>
<dbReference type="FunFam" id="2.170.270.10:FF:000009">
    <property type="entry name" value="SET domain-containing protein 5"/>
    <property type="match status" value="1"/>
</dbReference>
<dbReference type="PROSITE" id="PS50280">
    <property type="entry name" value="SET"/>
    <property type="match status" value="1"/>
</dbReference>
<evidence type="ECO:0000313" key="27">
    <source>
        <dbReference type="Ensembl" id="ENSEASP00005025497.2"/>
    </source>
</evidence>
<dbReference type="GO" id="GO:1900087">
    <property type="term" value="P:positive regulation of G1/S transition of mitotic cell cycle"/>
    <property type="evidence" value="ECO:0007669"/>
    <property type="project" value="Ensembl"/>
</dbReference>
<feature type="region of interest" description="Disordered" evidence="24">
    <location>
        <begin position="221"/>
        <end position="267"/>
    </location>
</feature>
<keyword evidence="12" id="KW-0156">Chromatin regulator</keyword>
<dbReference type="GO" id="GO:0140002">
    <property type="term" value="F:histone H3K4me3 reader activity"/>
    <property type="evidence" value="ECO:0007669"/>
    <property type="project" value="Ensembl"/>
</dbReference>
<feature type="compositionally biased region" description="Polar residues" evidence="24">
    <location>
        <begin position="1498"/>
        <end position="1515"/>
    </location>
</feature>
<keyword evidence="13" id="KW-0805">Transcription regulation</keyword>
<dbReference type="GO" id="GO:0042119">
    <property type="term" value="P:neutrophil activation"/>
    <property type="evidence" value="ECO:0007669"/>
    <property type="project" value="Ensembl"/>
</dbReference>
<keyword evidence="10" id="KW-0862">Zinc</keyword>
<evidence type="ECO:0000256" key="3">
    <source>
        <dbReference type="ARBA" id="ARBA00004324"/>
    </source>
</evidence>
<evidence type="ECO:0000256" key="24">
    <source>
        <dbReference type="SAM" id="MobiDB-lite"/>
    </source>
</evidence>
<reference evidence="27 28" key="1">
    <citation type="journal article" date="2020" name="Nat. Commun.">
        <title>Donkey genomes provide new insights into domestication and selection for coat color.</title>
        <authorList>
            <person name="Wang"/>
            <person name="C."/>
            <person name="Li"/>
            <person name="H."/>
            <person name="Guo"/>
            <person name="Y."/>
            <person name="Huang"/>
            <person name="J."/>
            <person name="Sun"/>
            <person name="Y."/>
            <person name="Min"/>
            <person name="J."/>
            <person name="Wang"/>
            <person name="J."/>
            <person name="Fang"/>
            <person name="X."/>
            <person name="Zhao"/>
            <person name="Z."/>
            <person name="Wang"/>
            <person name="S."/>
            <person name="Zhang"/>
            <person name="Y."/>
            <person name="Liu"/>
            <person name="Q."/>
            <person name="Jiang"/>
            <person name="Q."/>
            <person name="Wang"/>
            <person name="X."/>
            <person name="Guo"/>
            <person name="Y."/>
            <person name="Yang"/>
            <person name="C."/>
            <person name="Wang"/>
            <person name="Y."/>
            <person name="Tian"/>
            <person name="F."/>
            <person name="Zhuang"/>
            <person name="G."/>
            <person name="Fan"/>
            <person name="Y."/>
            <person name="Gao"/>
            <person name="Q."/>
            <person name="Li"/>
            <person name="Y."/>
            <person name="Ju"/>
            <person name="Z."/>
            <person name="Li"/>
            <person name="J."/>
            <person name="Li"/>
            <person name="R."/>
            <person name="Hou"/>
            <person name="M."/>
            <person name="Yang"/>
            <person name="G."/>
            <person name="Liu"/>
            <person name="G."/>
            <person name="Liu"/>
            <person name="W."/>
            <person name="Guo"/>
            <person name="J."/>
            <person name="Pan"/>
            <person name="S."/>
            <person name="Fan"/>
            <person name="G."/>
            <person name="Zhang"/>
            <person name="W."/>
            <person name="Zhang"/>
            <person name="R."/>
            <person name="Yu"/>
            <person name="J."/>
            <person name="Zhang"/>
            <person name="X."/>
            <person name="Yin"/>
            <person name="Q."/>
            <person name="Ji"/>
            <person name="C."/>
            <person name="Jin"/>
            <person name="Y."/>
            <person name="Yue"/>
            <person name="G."/>
            <person name="Liu"/>
            <person name="M."/>
            <person name="Xu"/>
            <person name="J."/>
            <person name="Liu"/>
            <person name="S."/>
            <person name="Jordana"/>
            <person name="J."/>
            <person name="Noce"/>
            <person name="A."/>
            <person name="Amills"/>
            <person name="M."/>
            <person name="Wu"/>
            <person name="D.D."/>
            <person name="Li"/>
            <person name="S."/>
            <person name="Zhou"/>
            <person name="X. and Zhong"/>
            <person name="J."/>
        </authorList>
    </citation>
    <scope>NUCLEOTIDE SEQUENCE [LARGE SCALE GENOMIC DNA]</scope>
</reference>
<feature type="compositionally biased region" description="Basic and acidic residues" evidence="24">
    <location>
        <begin position="1037"/>
        <end position="1047"/>
    </location>
</feature>
<feature type="region of interest" description="Disordered" evidence="24">
    <location>
        <begin position="1037"/>
        <end position="1065"/>
    </location>
</feature>
<feature type="compositionally biased region" description="Low complexity" evidence="24">
    <location>
        <begin position="1285"/>
        <end position="1303"/>
    </location>
</feature>
<dbReference type="PROSITE" id="PS01359">
    <property type="entry name" value="ZF_PHD_1"/>
    <property type="match status" value="1"/>
</dbReference>
<comment type="function">
    <text evidence="20">Associates with chromatin regions downstream of transcriptional start sites of active genes and thus regulates gene transcription. Chromatin interaction is mediated via the binding to tri-methylated histone H3 at 'Lys-4' (H3K4me3). Key regulator of hematopoiesis involved in terminal myeloid differentiation and in the regulation of hematopoietic stem cell (HSCs) self-renewal by a mechanism that involves DNA methylation. Also acts as an important cell cycle regulator, participating in cell cycle regulatory network machinery at multiple cell cycle stages including G1/S transition, S phase progression and mitotic entry. Recruited to E2F1 responsive promoters by HCFC1 where it stimulates tri-methylation of histone H3 at 'Lys-4' and transcriptional activation and thereby facilitates G1 to S phase transition. During myoblast differentiation, required to suppress inappropriate expression of S-phase-promoting genes and maintain expression of determination genes in quiescent cells.</text>
</comment>
<dbReference type="InterPro" id="IPR019787">
    <property type="entry name" value="Znf_PHD-finger"/>
</dbReference>